<dbReference type="AlphaFoldDB" id="B6TZZ6"/>
<name>B6TZZ6_MAIZE</name>
<sequence length="99" mass="10928">MAPFLSLLYMAPCSGSTSLTTPCFELRLVLCCSCAVRPRRATRHSSCALVRSQRRPDLRSGAGPKQQPRIPSASRASLDLRSPDPRRRVGVWGQPMSCR</sequence>
<accession>B6TZZ6</accession>
<evidence type="ECO:0000313" key="2">
    <source>
        <dbReference type="EMBL" id="ACG42679.1"/>
    </source>
</evidence>
<evidence type="ECO:0000256" key="1">
    <source>
        <dbReference type="SAM" id="MobiDB-lite"/>
    </source>
</evidence>
<dbReference type="EMBL" id="EU970561">
    <property type="protein sequence ID" value="ACG42679.1"/>
    <property type="molecule type" value="mRNA"/>
</dbReference>
<organism evidence="2">
    <name type="scientific">Zea mays</name>
    <name type="common">Maize</name>
    <dbReference type="NCBI Taxonomy" id="4577"/>
    <lineage>
        <taxon>Eukaryota</taxon>
        <taxon>Viridiplantae</taxon>
        <taxon>Streptophyta</taxon>
        <taxon>Embryophyta</taxon>
        <taxon>Tracheophyta</taxon>
        <taxon>Spermatophyta</taxon>
        <taxon>Magnoliopsida</taxon>
        <taxon>Liliopsida</taxon>
        <taxon>Poales</taxon>
        <taxon>Poaceae</taxon>
        <taxon>PACMAD clade</taxon>
        <taxon>Panicoideae</taxon>
        <taxon>Andropogonodae</taxon>
        <taxon>Andropogoneae</taxon>
        <taxon>Tripsacinae</taxon>
        <taxon>Zea</taxon>
    </lineage>
</organism>
<proteinExistence type="evidence at transcript level"/>
<reference evidence="2" key="1">
    <citation type="journal article" date="2009" name="Plant Mol. Biol.">
        <title>Insights into corn genes derived from large-scale cDNA sequencing.</title>
        <authorList>
            <person name="Alexandrov N.N."/>
            <person name="Brover V.V."/>
            <person name="Freidin S."/>
            <person name="Troukhan M.E."/>
            <person name="Tatarinova T.V."/>
            <person name="Zhang H."/>
            <person name="Swaller T.J."/>
            <person name="Lu Y.P."/>
            <person name="Bouck J."/>
            <person name="Flavell R.B."/>
            <person name="Feldmann K.A."/>
        </authorList>
    </citation>
    <scope>NUCLEOTIDE SEQUENCE</scope>
</reference>
<feature type="region of interest" description="Disordered" evidence="1">
    <location>
        <begin position="39"/>
        <end position="99"/>
    </location>
</feature>
<protein>
    <submittedName>
        <fullName evidence="2">Uncharacterized protein</fullName>
    </submittedName>
</protein>